<keyword evidence="3" id="KW-1185">Reference proteome</keyword>
<dbReference type="InParanoid" id="A0A165C7D6"/>
<dbReference type="GeneID" id="63830195"/>
<dbReference type="InterPro" id="IPR040521">
    <property type="entry name" value="KDZ"/>
</dbReference>
<evidence type="ECO:0000259" key="1">
    <source>
        <dbReference type="Pfam" id="PF18803"/>
    </source>
</evidence>
<dbReference type="PANTHER" id="PTHR33096">
    <property type="entry name" value="CXC2 DOMAIN-CONTAINING PROTEIN"/>
    <property type="match status" value="1"/>
</dbReference>
<dbReference type="Pfam" id="PF18803">
    <property type="entry name" value="CxC2"/>
    <property type="match status" value="1"/>
</dbReference>
<dbReference type="Proteomes" id="UP000076871">
    <property type="component" value="Unassembled WGS sequence"/>
</dbReference>
<dbReference type="InterPro" id="IPR041457">
    <property type="entry name" value="CxC2_KDZ-assoc"/>
</dbReference>
<dbReference type="Pfam" id="PF18758">
    <property type="entry name" value="KDZ"/>
    <property type="match status" value="1"/>
</dbReference>
<dbReference type="STRING" id="1314785.A0A165C7D6"/>
<dbReference type="EMBL" id="KV427653">
    <property type="protein sequence ID" value="KZT02330.1"/>
    <property type="molecule type" value="Genomic_DNA"/>
</dbReference>
<evidence type="ECO:0000313" key="3">
    <source>
        <dbReference type="Proteomes" id="UP000076871"/>
    </source>
</evidence>
<accession>A0A165C7D6</accession>
<dbReference type="PANTHER" id="PTHR33096:SF1">
    <property type="entry name" value="CXC1-LIKE CYSTEINE CLUSTER ASSOCIATED WITH KDZ TRANSPOSASES DOMAIN-CONTAINING PROTEIN"/>
    <property type="match status" value="1"/>
</dbReference>
<name>A0A165C7D6_9APHY</name>
<evidence type="ECO:0000313" key="2">
    <source>
        <dbReference type="EMBL" id="KZT02330.1"/>
    </source>
</evidence>
<dbReference type="AlphaFoldDB" id="A0A165C7D6"/>
<proteinExistence type="predicted"/>
<dbReference type="OrthoDB" id="2793259at2759"/>
<feature type="domain" description="CxC2-like cysteine cluster KDZ transposase-associated" evidence="1">
    <location>
        <begin position="82"/>
        <end position="189"/>
    </location>
</feature>
<sequence>MSFRRWTNTRNSDDVLQVIIPSMNGYLIMMNGLQSSCAIKAIVDIQRRNVNAVKPPQPRSVVQSPYHHLKVWAQTHFRCKTLKDAGLRIQVGHPSGIRCCNPERAWGDDFIVMDISGIHTVGLNFCNCKMAQPHDIQLLHVQLFPATSNNPKTAATFRLLEHFHLLSMQANISGFQFYSMLERRTDNTGLHTPKDRYPELMQMMRQWRHLKMLKRFGCGHDPSGVSGTTPSSCVVECPACPHPDKNLPDDWKEALPEHRWLYRLFLGMDANFRLKRKNVSSDAADPGLNTGIAFFVEEKQYKAHIKTYGKVIKEDTSTCNNHDAVKLTNLKGSQAVNPFTSSTKEMGPGSRRDLLDDIFGTYNWNKITRIAESMLTKIKNAIEERSTHVAAFKELSAALHTEHVAEWTVAITAWERNPSKPNPFQITQSAITQASVRLQLAEKDAAHLRDGEVTTVHDMISPSMMITSGIELEEIQRRLHEDTDELGSHSTDLQCAKVLERWNTLQRRYEAWSEVQQLYMPAVAILRSQDSDTRIREFKKHYVSNGAEHGHGPIIGLKNVNY</sequence>
<organism evidence="2 3">
    <name type="scientific">Laetiporus sulphureus 93-53</name>
    <dbReference type="NCBI Taxonomy" id="1314785"/>
    <lineage>
        <taxon>Eukaryota</taxon>
        <taxon>Fungi</taxon>
        <taxon>Dikarya</taxon>
        <taxon>Basidiomycota</taxon>
        <taxon>Agaricomycotina</taxon>
        <taxon>Agaricomycetes</taxon>
        <taxon>Polyporales</taxon>
        <taxon>Laetiporus</taxon>
    </lineage>
</organism>
<reference evidence="2 3" key="1">
    <citation type="journal article" date="2016" name="Mol. Biol. Evol.">
        <title>Comparative Genomics of Early-Diverging Mushroom-Forming Fungi Provides Insights into the Origins of Lignocellulose Decay Capabilities.</title>
        <authorList>
            <person name="Nagy L.G."/>
            <person name="Riley R."/>
            <person name="Tritt A."/>
            <person name="Adam C."/>
            <person name="Daum C."/>
            <person name="Floudas D."/>
            <person name="Sun H."/>
            <person name="Yadav J.S."/>
            <person name="Pangilinan J."/>
            <person name="Larsson K.H."/>
            <person name="Matsuura K."/>
            <person name="Barry K."/>
            <person name="Labutti K."/>
            <person name="Kuo R."/>
            <person name="Ohm R.A."/>
            <person name="Bhattacharya S.S."/>
            <person name="Shirouzu T."/>
            <person name="Yoshinaga Y."/>
            <person name="Martin F.M."/>
            <person name="Grigoriev I.V."/>
            <person name="Hibbett D.S."/>
        </authorList>
    </citation>
    <scope>NUCLEOTIDE SEQUENCE [LARGE SCALE GENOMIC DNA]</scope>
    <source>
        <strain evidence="2 3">93-53</strain>
    </source>
</reference>
<protein>
    <recommendedName>
        <fullName evidence="1">CxC2-like cysteine cluster KDZ transposase-associated domain-containing protein</fullName>
    </recommendedName>
</protein>
<gene>
    <name evidence="2" type="ORF">LAESUDRAFT_762900</name>
</gene>
<dbReference type="RefSeq" id="XP_040760070.1">
    <property type="nucleotide sequence ID" value="XM_040913167.1"/>
</dbReference>